<evidence type="ECO:0000313" key="2">
    <source>
        <dbReference type="Proteomes" id="UP000306319"/>
    </source>
</evidence>
<reference evidence="1" key="1">
    <citation type="submission" date="2019-04" db="EMBL/GenBank/DDBJ databases">
        <title>Microbes associate with the intestines of laboratory mice.</title>
        <authorList>
            <person name="Navarre W."/>
            <person name="Wong E."/>
            <person name="Huang K."/>
            <person name="Tropini C."/>
            <person name="Ng K."/>
            <person name="Yu B."/>
        </authorList>
    </citation>
    <scope>NUCLEOTIDE SEQUENCE</scope>
    <source>
        <strain evidence="1">NM04_E33</strain>
    </source>
</reference>
<organism evidence="1 2">
    <name type="scientific">Lepagella muris</name>
    <dbReference type="NCBI Taxonomy" id="3032870"/>
    <lineage>
        <taxon>Bacteria</taxon>
        <taxon>Pseudomonadati</taxon>
        <taxon>Bacteroidota</taxon>
        <taxon>Bacteroidia</taxon>
        <taxon>Bacteroidales</taxon>
        <taxon>Muribaculaceae</taxon>
        <taxon>Lepagella</taxon>
    </lineage>
</organism>
<comment type="caution">
    <text evidence="1">The sequence shown here is derived from an EMBL/GenBank/DDBJ whole genome shotgun (WGS) entry which is preliminary data.</text>
</comment>
<protein>
    <submittedName>
        <fullName evidence="1">Uncharacterized protein</fullName>
    </submittedName>
</protein>
<dbReference type="Proteomes" id="UP000306319">
    <property type="component" value="Unassembled WGS sequence"/>
</dbReference>
<accession>A0AC61RMD8</accession>
<evidence type="ECO:0000313" key="1">
    <source>
        <dbReference type="EMBL" id="TGY79806.1"/>
    </source>
</evidence>
<gene>
    <name evidence="1" type="ORF">E5331_05370</name>
</gene>
<keyword evidence="2" id="KW-1185">Reference proteome</keyword>
<sequence>MITNRMKILKHIIIACGVLMALPAHAERSFQKFVEKHDVDDVTKNLKSDNPADFWTSMLENNQTYQEFREKMATKRGAEREVDRKISEMVRFEPKYSPDVLEELQPYADSIYSVIGKLKDMEVCFVADKTIDAFSTLSSDGHVVGLNVGLLFAKGMTEDRLLGVAAHEYAHSCLSHIENSLYSDAKRRRRNDLIVAVTAGLQAVSKMTTSIFFPLPTTTPDSISKKIIQAEIDNYYGMIQSHHEDLVKYHFKYMQEQELEADLMAFRFLEWSGRDGREYIETLKILEANYPYQMTEEEKEISDHPPLRERITFLQFVADHPELGNTANKKLLKEKSRKEKFGNDPLYD</sequence>
<dbReference type="EMBL" id="SRYB01000005">
    <property type="protein sequence ID" value="TGY79806.1"/>
    <property type="molecule type" value="Genomic_DNA"/>
</dbReference>
<name>A0AC61RMD8_9BACT</name>
<proteinExistence type="predicted"/>